<comment type="similarity">
    <text evidence="7">Belongs to the binding-protein-dependent transport system permease family.</text>
</comment>
<name>A0A239SPT4_9STRE</name>
<keyword evidence="6 7" id="KW-0472">Membrane</keyword>
<feature type="transmembrane region" description="Helical" evidence="7">
    <location>
        <begin position="245"/>
        <end position="263"/>
    </location>
</feature>
<accession>A0A239SPT4</accession>
<feature type="transmembrane region" description="Helical" evidence="7">
    <location>
        <begin position="75"/>
        <end position="99"/>
    </location>
</feature>
<dbReference type="Pfam" id="PF00528">
    <property type="entry name" value="BPD_transp_1"/>
    <property type="match status" value="1"/>
</dbReference>
<dbReference type="RefSeq" id="WP_018373800.1">
    <property type="nucleotide sequence ID" value="NZ_LT906439.1"/>
</dbReference>
<evidence type="ECO:0000256" key="2">
    <source>
        <dbReference type="ARBA" id="ARBA00022448"/>
    </source>
</evidence>
<evidence type="ECO:0000313" key="10">
    <source>
        <dbReference type="Proteomes" id="UP000215185"/>
    </source>
</evidence>
<dbReference type="CDD" id="cd06261">
    <property type="entry name" value="TM_PBP2"/>
    <property type="match status" value="1"/>
</dbReference>
<dbReference type="GO" id="GO:0055085">
    <property type="term" value="P:transmembrane transport"/>
    <property type="evidence" value="ECO:0007669"/>
    <property type="project" value="InterPro"/>
</dbReference>
<evidence type="ECO:0000256" key="6">
    <source>
        <dbReference type="ARBA" id="ARBA00023136"/>
    </source>
</evidence>
<reference evidence="9 10" key="1">
    <citation type="submission" date="2017-06" db="EMBL/GenBank/DDBJ databases">
        <authorList>
            <consortium name="Pathogen Informatics"/>
        </authorList>
    </citation>
    <scope>NUCLEOTIDE SEQUENCE [LARGE SCALE GENOMIC DNA]</scope>
    <source>
        <strain evidence="9 10">NCTC13788</strain>
    </source>
</reference>
<dbReference type="Gene3D" id="1.10.3720.10">
    <property type="entry name" value="MetI-like"/>
    <property type="match status" value="1"/>
</dbReference>
<evidence type="ECO:0000259" key="8">
    <source>
        <dbReference type="PROSITE" id="PS50928"/>
    </source>
</evidence>
<sequence>MNTRKPFFRQWLRFLLLVFISIVTVFPFFWMIVSSLKSKNEIIAVRSLFPREFQWGNFIEVLTNSPIPLYIWNTLWTSLIIVGLQLLSGALLAYALVFLKFKGKGILFATIMGTYTVPSAATYIPSYIILSRLGLLNTLTGLILSSTVNIFGFFLLRQFFMQILRGLVEAAKVDGAGHFRILREIIAPLTKSGFITFGLLSFISTYNSYMWPSLITNDKTKYLVSQGLRNYFIEGGAYGTEWDKVMAASTVIVFPLLIVFAFTQRWILNGVGGETGLKG</sequence>
<dbReference type="PANTHER" id="PTHR43744:SF12">
    <property type="entry name" value="ABC TRANSPORTER PERMEASE PROTEIN MG189-RELATED"/>
    <property type="match status" value="1"/>
</dbReference>
<evidence type="ECO:0000256" key="3">
    <source>
        <dbReference type="ARBA" id="ARBA00022475"/>
    </source>
</evidence>
<evidence type="ECO:0000256" key="5">
    <source>
        <dbReference type="ARBA" id="ARBA00022989"/>
    </source>
</evidence>
<protein>
    <submittedName>
        <fullName evidence="9">ABC transporter, permease protein</fullName>
    </submittedName>
</protein>
<dbReference type="PANTHER" id="PTHR43744">
    <property type="entry name" value="ABC TRANSPORTER PERMEASE PROTEIN MG189-RELATED-RELATED"/>
    <property type="match status" value="1"/>
</dbReference>
<dbReference type="KEGG" id="smen:SAMEA4412692_0414"/>
<comment type="subcellular location">
    <subcellularLocation>
        <location evidence="1 7">Cell membrane</location>
        <topology evidence="1 7">Multi-pass membrane protein</topology>
    </subcellularLocation>
</comment>
<keyword evidence="3" id="KW-1003">Cell membrane</keyword>
<evidence type="ECO:0000313" key="9">
    <source>
        <dbReference type="EMBL" id="SNU86878.1"/>
    </source>
</evidence>
<keyword evidence="2 7" id="KW-0813">Transport</keyword>
<keyword evidence="10" id="KW-1185">Reference proteome</keyword>
<dbReference type="GO" id="GO:0005886">
    <property type="term" value="C:plasma membrane"/>
    <property type="evidence" value="ECO:0007669"/>
    <property type="project" value="UniProtKB-SubCell"/>
</dbReference>
<gene>
    <name evidence="9" type="primary">ycjP_3</name>
    <name evidence="9" type="ORF">SAMEA4412692_00414</name>
</gene>
<dbReference type="InterPro" id="IPR035906">
    <property type="entry name" value="MetI-like_sf"/>
</dbReference>
<dbReference type="AlphaFoldDB" id="A0A239SPT4"/>
<evidence type="ECO:0000256" key="7">
    <source>
        <dbReference type="RuleBase" id="RU363032"/>
    </source>
</evidence>
<dbReference type="Proteomes" id="UP000215185">
    <property type="component" value="Chromosome 1"/>
</dbReference>
<dbReference type="EMBL" id="LT906439">
    <property type="protein sequence ID" value="SNU86878.1"/>
    <property type="molecule type" value="Genomic_DNA"/>
</dbReference>
<feature type="domain" description="ABC transmembrane type-1" evidence="8">
    <location>
        <begin position="71"/>
        <end position="263"/>
    </location>
</feature>
<organism evidence="9 10">
    <name type="scientific">Streptococcus merionis</name>
    <dbReference type="NCBI Taxonomy" id="400065"/>
    <lineage>
        <taxon>Bacteria</taxon>
        <taxon>Bacillati</taxon>
        <taxon>Bacillota</taxon>
        <taxon>Bacilli</taxon>
        <taxon>Lactobacillales</taxon>
        <taxon>Streptococcaceae</taxon>
        <taxon>Streptococcus</taxon>
    </lineage>
</organism>
<feature type="transmembrane region" description="Helical" evidence="7">
    <location>
        <begin position="135"/>
        <end position="156"/>
    </location>
</feature>
<keyword evidence="4 7" id="KW-0812">Transmembrane</keyword>
<feature type="transmembrane region" description="Helical" evidence="7">
    <location>
        <begin position="12"/>
        <end position="33"/>
    </location>
</feature>
<dbReference type="SUPFAM" id="SSF161098">
    <property type="entry name" value="MetI-like"/>
    <property type="match status" value="1"/>
</dbReference>
<dbReference type="OrthoDB" id="9771544at2"/>
<evidence type="ECO:0000256" key="1">
    <source>
        <dbReference type="ARBA" id="ARBA00004651"/>
    </source>
</evidence>
<dbReference type="STRING" id="1123308.GCA_000380085_01248"/>
<evidence type="ECO:0000256" key="4">
    <source>
        <dbReference type="ARBA" id="ARBA00022692"/>
    </source>
</evidence>
<feature type="transmembrane region" description="Helical" evidence="7">
    <location>
        <begin position="189"/>
        <end position="209"/>
    </location>
</feature>
<dbReference type="eggNOG" id="COG0395">
    <property type="taxonomic scope" value="Bacteria"/>
</dbReference>
<dbReference type="InterPro" id="IPR000515">
    <property type="entry name" value="MetI-like"/>
</dbReference>
<keyword evidence="5 7" id="KW-1133">Transmembrane helix</keyword>
<proteinExistence type="inferred from homology"/>
<feature type="transmembrane region" description="Helical" evidence="7">
    <location>
        <begin position="106"/>
        <end position="129"/>
    </location>
</feature>
<dbReference type="PROSITE" id="PS50928">
    <property type="entry name" value="ABC_TM1"/>
    <property type="match status" value="1"/>
</dbReference>